<reference evidence="1 2" key="1">
    <citation type="journal article" date="2008" name="J. Bacteriol.">
        <title>Complete genome sequence of the mosquitocidal bacterium Bacillus sphaericus C3-41 and comparison with those of closely related Bacillus species.</title>
        <authorList>
            <person name="Hu X."/>
            <person name="Fan W."/>
            <person name="Han B."/>
            <person name="Liu H."/>
            <person name="Zheng D."/>
            <person name="Li Q."/>
            <person name="Dong W."/>
            <person name="Yan J."/>
            <person name="Gao M."/>
            <person name="Berry C."/>
            <person name="Yuan Z."/>
        </authorList>
    </citation>
    <scope>NUCLEOTIDE SEQUENCE [LARGE SCALE GENOMIC DNA]</scope>
    <source>
        <strain evidence="1 2">C3-41</strain>
    </source>
</reference>
<dbReference type="Proteomes" id="UP000002164">
    <property type="component" value="Chromosome"/>
</dbReference>
<dbReference type="EMBL" id="CP000817">
    <property type="protein sequence ID" value="ACA38483.1"/>
    <property type="molecule type" value="Genomic_DNA"/>
</dbReference>
<gene>
    <name evidence="1" type="ordered locus">Bsph_0867</name>
</gene>
<proteinExistence type="predicted"/>
<name>B1HZ83_LYSSC</name>
<organism evidence="1 2">
    <name type="scientific">Lysinibacillus sphaericus (strain C3-41)</name>
    <dbReference type="NCBI Taxonomy" id="444177"/>
    <lineage>
        <taxon>Bacteria</taxon>
        <taxon>Bacillati</taxon>
        <taxon>Bacillota</taxon>
        <taxon>Bacilli</taxon>
        <taxon>Bacillales</taxon>
        <taxon>Bacillaceae</taxon>
        <taxon>Lysinibacillus</taxon>
    </lineage>
</organism>
<dbReference type="KEGG" id="lsp:Bsph_0867"/>
<evidence type="ECO:0000313" key="2">
    <source>
        <dbReference type="Proteomes" id="UP000002164"/>
    </source>
</evidence>
<accession>B1HZ83</accession>
<dbReference type="HOGENOM" id="CLU_3292038_0_0_9"/>
<evidence type="ECO:0000313" key="1">
    <source>
        <dbReference type="EMBL" id="ACA38483.1"/>
    </source>
</evidence>
<protein>
    <submittedName>
        <fullName evidence="1">Uncharacterized protein</fullName>
    </submittedName>
</protein>
<sequence>MNFYSKNPFIIRLIKVKFSLIEGDHIFSCQLIFILATIGQ</sequence>
<dbReference type="EnsemblBacteria" id="ACA38483">
    <property type="protein sequence ID" value="ACA38483"/>
    <property type="gene ID" value="Bsph_0867"/>
</dbReference>
<dbReference type="AlphaFoldDB" id="B1HZ83"/>